<dbReference type="AlphaFoldDB" id="A0A183EX25"/>
<name>A0A183EX25_9BILA</name>
<keyword evidence="2" id="KW-1185">Reference proteome</keyword>
<sequence>MNALADISKLIKPLPYVVLSKVHDCLNKIAKFLIKNDPEFKCGLIWKGKNHLEIFAKTSNIGAVSPGVKEFLKTQCKEPEQPEE</sequence>
<dbReference type="WBParaSite" id="GPUH_0002554601-mRNA-1">
    <property type="protein sequence ID" value="GPUH_0002554601-mRNA-1"/>
    <property type="gene ID" value="GPUH_0002554601"/>
</dbReference>
<dbReference type="OrthoDB" id="5782900at2759"/>
<reference evidence="3" key="1">
    <citation type="submission" date="2016-06" db="UniProtKB">
        <authorList>
            <consortium name="WormBaseParasite"/>
        </authorList>
    </citation>
    <scope>IDENTIFICATION</scope>
</reference>
<proteinExistence type="predicted"/>
<dbReference type="EMBL" id="UYRT01105530">
    <property type="protein sequence ID" value="VDN44300.1"/>
    <property type="molecule type" value="Genomic_DNA"/>
</dbReference>
<accession>A0A183EX25</accession>
<organism evidence="3">
    <name type="scientific">Gongylonema pulchrum</name>
    <dbReference type="NCBI Taxonomy" id="637853"/>
    <lineage>
        <taxon>Eukaryota</taxon>
        <taxon>Metazoa</taxon>
        <taxon>Ecdysozoa</taxon>
        <taxon>Nematoda</taxon>
        <taxon>Chromadorea</taxon>
        <taxon>Rhabditida</taxon>
        <taxon>Spirurina</taxon>
        <taxon>Spiruromorpha</taxon>
        <taxon>Spiruroidea</taxon>
        <taxon>Gongylonematidae</taxon>
        <taxon>Gongylonema</taxon>
    </lineage>
</organism>
<evidence type="ECO:0000313" key="3">
    <source>
        <dbReference type="WBParaSite" id="GPUH_0002554601-mRNA-1"/>
    </source>
</evidence>
<protein>
    <submittedName>
        <fullName evidence="1 3">Uncharacterized protein</fullName>
    </submittedName>
</protein>
<gene>
    <name evidence="1" type="ORF">GPUH_LOCUS25513</name>
</gene>
<reference evidence="1 2" key="2">
    <citation type="submission" date="2018-11" db="EMBL/GenBank/DDBJ databases">
        <authorList>
            <consortium name="Pathogen Informatics"/>
        </authorList>
    </citation>
    <scope>NUCLEOTIDE SEQUENCE [LARGE SCALE GENOMIC DNA]</scope>
</reference>
<dbReference type="Proteomes" id="UP000271098">
    <property type="component" value="Unassembled WGS sequence"/>
</dbReference>
<evidence type="ECO:0000313" key="2">
    <source>
        <dbReference type="Proteomes" id="UP000271098"/>
    </source>
</evidence>
<evidence type="ECO:0000313" key="1">
    <source>
        <dbReference type="EMBL" id="VDN44300.1"/>
    </source>
</evidence>